<gene>
    <name evidence="1" type="ORF">GSPATT00027525001</name>
</gene>
<protein>
    <submittedName>
        <fullName evidence="1">Uncharacterized protein</fullName>
    </submittedName>
</protein>
<dbReference type="AlphaFoldDB" id="A0EIQ5"/>
<dbReference type="RefSeq" id="XP_001462569.1">
    <property type="nucleotide sequence ID" value="XM_001462532.1"/>
</dbReference>
<dbReference type="GeneID" id="5008694"/>
<keyword evidence="2" id="KW-1185">Reference proteome</keyword>
<accession>A0EIQ5</accession>
<dbReference type="InParanoid" id="A0EIQ5"/>
<dbReference type="OrthoDB" id="287915at2759"/>
<dbReference type="InterPro" id="IPR021258">
    <property type="entry name" value="Epiplasmin"/>
</dbReference>
<dbReference type="EMBL" id="CT868681">
    <property type="protein sequence ID" value="CAK95196.1"/>
    <property type="molecule type" value="Genomic_DNA"/>
</dbReference>
<dbReference type="Pfam" id="PF10992">
    <property type="entry name" value="Epiplasmin"/>
    <property type="match status" value="1"/>
</dbReference>
<organism evidence="1 2">
    <name type="scientific">Paramecium tetraurelia</name>
    <dbReference type="NCBI Taxonomy" id="5888"/>
    <lineage>
        <taxon>Eukaryota</taxon>
        <taxon>Sar</taxon>
        <taxon>Alveolata</taxon>
        <taxon>Ciliophora</taxon>
        <taxon>Intramacronucleata</taxon>
        <taxon>Oligohymenophorea</taxon>
        <taxon>Peniculida</taxon>
        <taxon>Parameciidae</taxon>
        <taxon>Paramecium</taxon>
    </lineage>
</organism>
<sequence>MSYLYSPYRSYARPHQYSPTRSYVSPVYTSTPPRGKTPLLNIQGNSWVERIPVEQRYTEYVPEQRIEYKPVERRYTDYVEIEHYRDYVPVPRLERRVEYVPIERYDEAVDYVPVERSSVVRQPLSNSLAYSRYSRYPSRYYYY</sequence>
<dbReference type="KEGG" id="ptm:GSPATT00027525001"/>
<dbReference type="Proteomes" id="UP000000600">
    <property type="component" value="Unassembled WGS sequence"/>
</dbReference>
<dbReference type="OMA" id="VERRTEY"/>
<evidence type="ECO:0000313" key="2">
    <source>
        <dbReference type="Proteomes" id="UP000000600"/>
    </source>
</evidence>
<proteinExistence type="predicted"/>
<name>A0EIQ5_PARTE</name>
<evidence type="ECO:0000313" key="1">
    <source>
        <dbReference type="EMBL" id="CAK95196.1"/>
    </source>
</evidence>
<dbReference type="HOGENOM" id="CLU_1900287_0_0_1"/>
<reference evidence="1 2" key="1">
    <citation type="journal article" date="2006" name="Nature">
        <title>Global trends of whole-genome duplications revealed by the ciliate Paramecium tetraurelia.</title>
        <authorList>
            <consortium name="Genoscope"/>
            <person name="Aury J.-M."/>
            <person name="Jaillon O."/>
            <person name="Duret L."/>
            <person name="Noel B."/>
            <person name="Jubin C."/>
            <person name="Porcel B.M."/>
            <person name="Segurens B."/>
            <person name="Daubin V."/>
            <person name="Anthouard V."/>
            <person name="Aiach N."/>
            <person name="Arnaiz O."/>
            <person name="Billaut A."/>
            <person name="Beisson J."/>
            <person name="Blanc I."/>
            <person name="Bouhouche K."/>
            <person name="Camara F."/>
            <person name="Duharcourt S."/>
            <person name="Guigo R."/>
            <person name="Gogendeau D."/>
            <person name="Katinka M."/>
            <person name="Keller A.-M."/>
            <person name="Kissmehl R."/>
            <person name="Klotz C."/>
            <person name="Koll F."/>
            <person name="Le Moue A."/>
            <person name="Lepere C."/>
            <person name="Malinsky S."/>
            <person name="Nowacki M."/>
            <person name="Nowak J.K."/>
            <person name="Plattner H."/>
            <person name="Poulain J."/>
            <person name="Ruiz F."/>
            <person name="Serrano V."/>
            <person name="Zagulski M."/>
            <person name="Dessen P."/>
            <person name="Betermier M."/>
            <person name="Weissenbach J."/>
            <person name="Scarpelli C."/>
            <person name="Schachter V."/>
            <person name="Sperling L."/>
            <person name="Meyer E."/>
            <person name="Cohen J."/>
            <person name="Wincker P."/>
        </authorList>
    </citation>
    <scope>NUCLEOTIDE SEQUENCE [LARGE SCALE GENOMIC DNA]</scope>
    <source>
        <strain evidence="1 2">Stock d4-2</strain>
    </source>
</reference>